<keyword evidence="4" id="KW-1185">Reference proteome</keyword>
<evidence type="ECO:0000313" key="4">
    <source>
        <dbReference type="Proteomes" id="UP000503349"/>
    </source>
</evidence>
<dbReference type="PANTHER" id="PTHR31025">
    <property type="entry name" value="SI:CH211-196P9.1-RELATED"/>
    <property type="match status" value="1"/>
</dbReference>
<feature type="region of interest" description="Disordered" evidence="2">
    <location>
        <begin position="295"/>
        <end position="329"/>
    </location>
</feature>
<gene>
    <name evidence="3" type="ORF">EXN66_Car014528</name>
</gene>
<dbReference type="EMBL" id="CM015725">
    <property type="protein sequence ID" value="KAF3698841.1"/>
    <property type="molecule type" value="Genomic_DNA"/>
</dbReference>
<organism evidence="3 4">
    <name type="scientific">Channa argus</name>
    <name type="common">Northern snakehead</name>
    <name type="synonym">Ophicephalus argus</name>
    <dbReference type="NCBI Taxonomy" id="215402"/>
    <lineage>
        <taxon>Eukaryota</taxon>
        <taxon>Metazoa</taxon>
        <taxon>Chordata</taxon>
        <taxon>Craniata</taxon>
        <taxon>Vertebrata</taxon>
        <taxon>Euteleostomi</taxon>
        <taxon>Actinopterygii</taxon>
        <taxon>Neopterygii</taxon>
        <taxon>Teleostei</taxon>
        <taxon>Neoteleostei</taxon>
        <taxon>Acanthomorphata</taxon>
        <taxon>Anabantaria</taxon>
        <taxon>Anabantiformes</taxon>
        <taxon>Channoidei</taxon>
        <taxon>Channidae</taxon>
        <taxon>Channa</taxon>
    </lineage>
</organism>
<reference evidence="3 4" key="1">
    <citation type="submission" date="2019-02" db="EMBL/GenBank/DDBJ databases">
        <title>Opniocepnalus argus genome.</title>
        <authorList>
            <person name="Zhou C."/>
            <person name="Xiao S."/>
        </authorList>
    </citation>
    <scope>NUCLEOTIDE SEQUENCE [LARGE SCALE GENOMIC DNA]</scope>
    <source>
        <strain evidence="3">OARG1902GOOAL</strain>
        <tissue evidence="3">Muscle</tissue>
    </source>
</reference>
<proteinExistence type="predicted"/>
<name>A0A6G1Q885_CHAAH</name>
<evidence type="ECO:0000256" key="1">
    <source>
        <dbReference type="SAM" id="Coils"/>
    </source>
</evidence>
<sequence length="574" mass="65280">MSTLQTLKTFINQRLAVAVDEIFGLLETTISNYEEEINRQRRLLEAERSEFQNNKADAQQAMRFRVVIDHDVKKITFQNGIPSSVEDLIKVFKQAFSITSDIGLQYKDTDFDDFFTLTSTSDLKDKDTLKVVHVPPGIIMTTVPQKHNLDTSDVSSVDELLSVDSQDNLIPCPPVTERQNQWPAVFPIPAFSYNTEMALRQGNEKFLKDGTPLTSPSVKSDILERLAEAMFSYTAYPNDPQRAAVAQALIEKHPCLREPGSFNGCYGWQQSLKYKCANYRCKLKAHGNPELLINTLKHKQEGDRKPAKNIKKPRKSEVNYLPPHPTGETDDTLESVRLELIAASKTNDSGQMINDMMSRTYSCRRREVVGQTLQVAEFKERWPALFDPVQINEEFRRCNTIPLESTFICHLDRYMPKFLELFSSKGGAVGQRMKSVLIELIKDPKASLDKKRDVTLRCLIEYMGESVQDLISDYYRTPEGKVHEELKSQSMRIYICQQPDAVGVIIDGTPVLTGLDNMSRACCLLFGLTYALNLDYPPKLAKTFEVFQRLFVGLDTLQPKPSSKYINLKNKLLS</sequence>
<dbReference type="AlphaFoldDB" id="A0A6G1Q885"/>
<reference evidence="4" key="2">
    <citation type="submission" date="2019-02" db="EMBL/GenBank/DDBJ databases">
        <title>Opniocepnalus argus Var Kimnra genome.</title>
        <authorList>
            <person name="Zhou C."/>
            <person name="Xiao S."/>
        </authorList>
    </citation>
    <scope>NUCLEOTIDE SEQUENCE [LARGE SCALE GENOMIC DNA]</scope>
</reference>
<protein>
    <submittedName>
        <fullName evidence="3">Sterile alpha motif domain-containing protein 3</fullName>
    </submittedName>
</protein>
<accession>A0A6G1Q885</accession>
<keyword evidence="1" id="KW-0175">Coiled coil</keyword>
<dbReference type="PANTHER" id="PTHR31025:SF31">
    <property type="entry name" value="SI:CH211-166E11.5"/>
    <property type="match status" value="1"/>
</dbReference>
<feature type="coiled-coil region" evidence="1">
    <location>
        <begin position="30"/>
        <end position="61"/>
    </location>
</feature>
<evidence type="ECO:0000313" key="3">
    <source>
        <dbReference type="EMBL" id="KAF3698841.1"/>
    </source>
</evidence>
<evidence type="ECO:0000256" key="2">
    <source>
        <dbReference type="SAM" id="MobiDB-lite"/>
    </source>
</evidence>
<dbReference type="Proteomes" id="UP000503349">
    <property type="component" value="Chromosome 14"/>
</dbReference>